<comment type="caution">
    <text evidence="1">The sequence shown here is derived from an EMBL/GenBank/DDBJ whole genome shotgun (WGS) entry which is preliminary data.</text>
</comment>
<evidence type="ECO:0000313" key="1">
    <source>
        <dbReference type="EMBL" id="GMK46113.1"/>
    </source>
</evidence>
<gene>
    <name evidence="1" type="ORF">PghCCS26_32410</name>
</gene>
<name>A0ABQ6NMU6_9BACL</name>
<accession>A0ABQ6NMU6</accession>
<proteinExistence type="predicted"/>
<reference evidence="1 2" key="1">
    <citation type="submission" date="2023-05" db="EMBL/GenBank/DDBJ databases">
        <title>Draft genome of Paenibacillus sp. CCS26.</title>
        <authorList>
            <person name="Akita H."/>
            <person name="Shinto Y."/>
            <person name="Kimura Z."/>
        </authorList>
    </citation>
    <scope>NUCLEOTIDE SEQUENCE [LARGE SCALE GENOMIC DNA]</scope>
    <source>
        <strain evidence="1 2">CCS26</strain>
    </source>
</reference>
<sequence>MIQSFLMHSESRSKISCYNNYMPDNQFCQFENSGLETENAGKINGLHIEEQKEE</sequence>
<keyword evidence="2" id="KW-1185">Reference proteome</keyword>
<dbReference type="EMBL" id="BTCL01000010">
    <property type="protein sequence ID" value="GMK46113.1"/>
    <property type="molecule type" value="Genomic_DNA"/>
</dbReference>
<organism evidence="1 2">
    <name type="scientific">Paenibacillus glycanilyticus</name>
    <dbReference type="NCBI Taxonomy" id="126569"/>
    <lineage>
        <taxon>Bacteria</taxon>
        <taxon>Bacillati</taxon>
        <taxon>Bacillota</taxon>
        <taxon>Bacilli</taxon>
        <taxon>Bacillales</taxon>
        <taxon>Paenibacillaceae</taxon>
        <taxon>Paenibacillus</taxon>
    </lineage>
</organism>
<dbReference type="Proteomes" id="UP001285921">
    <property type="component" value="Unassembled WGS sequence"/>
</dbReference>
<protein>
    <submittedName>
        <fullName evidence="1">Uncharacterized protein</fullName>
    </submittedName>
</protein>
<evidence type="ECO:0000313" key="2">
    <source>
        <dbReference type="Proteomes" id="UP001285921"/>
    </source>
</evidence>